<dbReference type="Proteomes" id="UP000243723">
    <property type="component" value="Unassembled WGS sequence"/>
</dbReference>
<keyword evidence="1" id="KW-1133">Transmembrane helix</keyword>
<feature type="transmembrane region" description="Helical" evidence="1">
    <location>
        <begin position="6"/>
        <end position="22"/>
    </location>
</feature>
<dbReference type="STRING" id="40998.A0A2P8A5T5"/>
<evidence type="ECO:0000256" key="1">
    <source>
        <dbReference type="SAM" id="Phobius"/>
    </source>
</evidence>
<organism evidence="2 3">
    <name type="scientific">Elsinoe australis</name>
    <dbReference type="NCBI Taxonomy" id="40998"/>
    <lineage>
        <taxon>Eukaryota</taxon>
        <taxon>Fungi</taxon>
        <taxon>Dikarya</taxon>
        <taxon>Ascomycota</taxon>
        <taxon>Pezizomycotina</taxon>
        <taxon>Dothideomycetes</taxon>
        <taxon>Dothideomycetidae</taxon>
        <taxon>Myriangiales</taxon>
        <taxon>Elsinoaceae</taxon>
        <taxon>Elsinoe</taxon>
    </lineage>
</organism>
<protein>
    <submittedName>
        <fullName evidence="2">Uncharacterized protein</fullName>
    </submittedName>
</protein>
<dbReference type="EMBL" id="NHZQ01000066">
    <property type="protein sequence ID" value="PSK55826.1"/>
    <property type="molecule type" value="Genomic_DNA"/>
</dbReference>
<reference evidence="2 3" key="1">
    <citation type="submission" date="2017-05" db="EMBL/GenBank/DDBJ databases">
        <title>Draft genome sequence of Elsinoe australis.</title>
        <authorList>
            <person name="Cheng Q."/>
        </authorList>
    </citation>
    <scope>NUCLEOTIDE SEQUENCE [LARGE SCALE GENOMIC DNA]</scope>
    <source>
        <strain evidence="2 3">NL1</strain>
    </source>
</reference>
<keyword evidence="1" id="KW-0472">Membrane</keyword>
<proteinExistence type="predicted"/>
<evidence type="ECO:0000313" key="3">
    <source>
        <dbReference type="Proteomes" id="UP000243723"/>
    </source>
</evidence>
<evidence type="ECO:0000313" key="2">
    <source>
        <dbReference type="EMBL" id="PSK55826.1"/>
    </source>
</evidence>
<keyword evidence="1" id="KW-0812">Transmembrane</keyword>
<dbReference type="Pfam" id="PF11927">
    <property type="entry name" value="HODM_asu-like"/>
    <property type="match status" value="1"/>
</dbReference>
<gene>
    <name evidence="2" type="ORF">B9Z65_4704</name>
</gene>
<sequence>MLSLYVILFLLCAISLVAPLLWRRFKYGRTGKTLEADPYKDIVPLVDFDWKKEAPIKLRPFKPKYHLTMSIEQTTLSDLIAMDNTYESRIKLRRSITTSHPHETLASLPTSEPMVHELYTWLFTTYLPLRFPTMFTVRSSHKGPSQPYNLVLKEAIPFPPPSSPLNCLNLISSHIDTDFLLLAPRPVATYPKPPSTSSENPSSSSEEKYHLLAFANCFPSGFSPREKLGLPLNAVHAPVPGYPAKLEKSMDRFFARLPSGQIVKRANWTVTTAGEQLFCLKGNHFHEEDGVGEEGRQRRLDAEIRRQREAVEIGQCRLRTERQTLHRLPKTGALVFAFKSYLYGLDEVKGEDGMGEALAEAIEGFEKGSVPEMRVYKRQVVWGDKVCEYLRS</sequence>
<accession>A0A2P8A5T5</accession>
<dbReference type="AlphaFoldDB" id="A0A2P8A5T5"/>
<name>A0A2P8A5T5_9PEZI</name>
<dbReference type="InterPro" id="IPR021848">
    <property type="entry name" value="HODM_asu-like"/>
</dbReference>
<dbReference type="OrthoDB" id="5043642at2759"/>
<keyword evidence="3" id="KW-1185">Reference proteome</keyword>
<comment type="caution">
    <text evidence="2">The sequence shown here is derived from an EMBL/GenBank/DDBJ whole genome shotgun (WGS) entry which is preliminary data.</text>
</comment>